<proteinExistence type="predicted"/>
<dbReference type="NCBIfam" id="TIGR04256">
    <property type="entry name" value="GxxExxY"/>
    <property type="match status" value="1"/>
</dbReference>
<dbReference type="AlphaFoldDB" id="A0A2K8YVN5"/>
<dbReference type="OrthoDB" id="1119698at2"/>
<dbReference type="EMBL" id="CP025096">
    <property type="protein sequence ID" value="AUD01618.1"/>
    <property type="molecule type" value="Genomic_DNA"/>
</dbReference>
<name>A0A2K8YVN5_9BACT</name>
<protein>
    <submittedName>
        <fullName evidence="1">GxxExxY protein</fullName>
    </submittedName>
</protein>
<dbReference type="KEGG" id="spir:CWM47_07175"/>
<dbReference type="RefSeq" id="WP_100987339.1">
    <property type="nucleotide sequence ID" value="NZ_CP025096.1"/>
</dbReference>
<evidence type="ECO:0000313" key="2">
    <source>
        <dbReference type="Proteomes" id="UP000232883"/>
    </source>
</evidence>
<organism evidence="1 2">
    <name type="scientific">Spirosoma pollinicola</name>
    <dbReference type="NCBI Taxonomy" id="2057025"/>
    <lineage>
        <taxon>Bacteria</taxon>
        <taxon>Pseudomonadati</taxon>
        <taxon>Bacteroidota</taxon>
        <taxon>Cytophagia</taxon>
        <taxon>Cytophagales</taxon>
        <taxon>Cytophagaceae</taxon>
        <taxon>Spirosoma</taxon>
    </lineage>
</organism>
<dbReference type="Proteomes" id="UP000232883">
    <property type="component" value="Chromosome"/>
</dbReference>
<keyword evidence="2" id="KW-1185">Reference proteome</keyword>
<accession>A0A2K8YVN5</accession>
<dbReference type="Pfam" id="PF13366">
    <property type="entry name" value="PDDEXK_3"/>
    <property type="match status" value="1"/>
</dbReference>
<evidence type="ECO:0000313" key="1">
    <source>
        <dbReference type="EMBL" id="AUD01618.1"/>
    </source>
</evidence>
<gene>
    <name evidence="1" type="ORF">CWM47_07175</name>
</gene>
<dbReference type="InterPro" id="IPR026350">
    <property type="entry name" value="GxxExxY"/>
</dbReference>
<reference evidence="1 2" key="1">
    <citation type="submission" date="2017-11" db="EMBL/GenBank/DDBJ databases">
        <title>Taxonomic description and genome sequences of Spirosoma HA7 sp. nov., isolated from pollen microhabitat of Corylus avellana.</title>
        <authorList>
            <person name="Ambika Manirajan B."/>
            <person name="Suarez C."/>
            <person name="Ratering S."/>
            <person name="Geissler-Plaum R."/>
            <person name="Cardinale M."/>
            <person name="Sylvia S."/>
        </authorList>
    </citation>
    <scope>NUCLEOTIDE SEQUENCE [LARGE SCALE GENOMIC DNA]</scope>
    <source>
        <strain evidence="1 2">HA7</strain>
    </source>
</reference>
<sequence length="133" mass="15384">MHEDTLRSTEDHLATITIGKAIEVHRALGPGLLESAYQECLCYELQAAGLYVEREKPMPIIYKDIVLEHGYRLDLLIEDQLVIELKTVEELNDLNVAQLLTYFKFCNYRLGLLINFRVKMLQNGIKRLTNFSL</sequence>